<evidence type="ECO:0000256" key="1">
    <source>
        <dbReference type="SAM" id="Phobius"/>
    </source>
</evidence>
<protein>
    <submittedName>
        <fullName evidence="2">Uncharacterized protein</fullName>
    </submittedName>
</protein>
<dbReference type="EMBL" id="JRES01000936">
    <property type="protein sequence ID" value="KNC27066.1"/>
    <property type="molecule type" value="Genomic_DNA"/>
</dbReference>
<feature type="transmembrane region" description="Helical" evidence="1">
    <location>
        <begin position="6"/>
        <end position="34"/>
    </location>
</feature>
<name>A0A0L0C496_LUCCU</name>
<comment type="caution">
    <text evidence="2">The sequence shown here is derived from an EMBL/GenBank/DDBJ whole genome shotgun (WGS) entry which is preliminary data.</text>
</comment>
<dbReference type="Proteomes" id="UP000037069">
    <property type="component" value="Unassembled WGS sequence"/>
</dbReference>
<dbReference type="AlphaFoldDB" id="A0A0L0C496"/>
<keyword evidence="1" id="KW-0812">Transmembrane</keyword>
<keyword evidence="1" id="KW-1133">Transmembrane helix</keyword>
<gene>
    <name evidence="2" type="ORF">FF38_10763</name>
</gene>
<organism evidence="2 3">
    <name type="scientific">Lucilia cuprina</name>
    <name type="common">Green bottle fly</name>
    <name type="synonym">Australian sheep blowfly</name>
    <dbReference type="NCBI Taxonomy" id="7375"/>
    <lineage>
        <taxon>Eukaryota</taxon>
        <taxon>Metazoa</taxon>
        <taxon>Ecdysozoa</taxon>
        <taxon>Arthropoda</taxon>
        <taxon>Hexapoda</taxon>
        <taxon>Insecta</taxon>
        <taxon>Pterygota</taxon>
        <taxon>Neoptera</taxon>
        <taxon>Endopterygota</taxon>
        <taxon>Diptera</taxon>
        <taxon>Brachycera</taxon>
        <taxon>Muscomorpha</taxon>
        <taxon>Oestroidea</taxon>
        <taxon>Calliphoridae</taxon>
        <taxon>Luciliinae</taxon>
        <taxon>Lucilia</taxon>
    </lineage>
</organism>
<keyword evidence="1" id="KW-0472">Membrane</keyword>
<accession>A0A0L0C496</accession>
<evidence type="ECO:0000313" key="2">
    <source>
        <dbReference type="EMBL" id="KNC27066.1"/>
    </source>
</evidence>
<proteinExistence type="predicted"/>
<reference evidence="2 3" key="1">
    <citation type="journal article" date="2015" name="Nat. Commun.">
        <title>Lucilia cuprina genome unlocks parasitic fly biology to underpin future interventions.</title>
        <authorList>
            <person name="Anstead C.A."/>
            <person name="Korhonen P.K."/>
            <person name="Young N.D."/>
            <person name="Hall R.S."/>
            <person name="Jex A.R."/>
            <person name="Murali S.C."/>
            <person name="Hughes D.S."/>
            <person name="Lee S.F."/>
            <person name="Perry T."/>
            <person name="Stroehlein A.J."/>
            <person name="Ansell B.R."/>
            <person name="Breugelmans B."/>
            <person name="Hofmann A."/>
            <person name="Qu J."/>
            <person name="Dugan S."/>
            <person name="Lee S.L."/>
            <person name="Chao H."/>
            <person name="Dinh H."/>
            <person name="Han Y."/>
            <person name="Doddapaneni H.V."/>
            <person name="Worley K.C."/>
            <person name="Muzny D.M."/>
            <person name="Ioannidis P."/>
            <person name="Waterhouse R.M."/>
            <person name="Zdobnov E.M."/>
            <person name="James P.J."/>
            <person name="Bagnall N.H."/>
            <person name="Kotze A.C."/>
            <person name="Gibbs R.A."/>
            <person name="Richards S."/>
            <person name="Batterham P."/>
            <person name="Gasser R.B."/>
        </authorList>
    </citation>
    <scope>NUCLEOTIDE SEQUENCE [LARGE SCALE GENOMIC DNA]</scope>
    <source>
        <strain evidence="2 3">LS</strain>
        <tissue evidence="2">Full body</tissue>
    </source>
</reference>
<keyword evidence="3" id="KW-1185">Reference proteome</keyword>
<evidence type="ECO:0000313" key="3">
    <source>
        <dbReference type="Proteomes" id="UP000037069"/>
    </source>
</evidence>
<sequence>MPYLVLNAVAILIAIGWNGLYDWLVGFLPCLLWAVGDLKIRHSFCILRPWNLLRLYECRLKLPNTRTDPVNPAHICICFPRIYNDPSDMPRESIHLCEVKIWMTSPIISQEELFGQHVGI</sequence>